<feature type="region of interest" description="Disordered" evidence="1">
    <location>
        <begin position="38"/>
        <end position="57"/>
    </location>
</feature>
<accession>G2G8P5</accession>
<gene>
    <name evidence="3" type="ORF">SZN_09316</name>
</gene>
<dbReference type="Proteomes" id="UP000004217">
    <property type="component" value="Unassembled WGS sequence"/>
</dbReference>
<feature type="region of interest" description="Disordered" evidence="1">
    <location>
        <begin position="84"/>
        <end position="103"/>
    </location>
</feature>
<keyword evidence="2" id="KW-0732">Signal</keyword>
<reference evidence="3 4" key="1">
    <citation type="submission" date="2011-08" db="EMBL/GenBank/DDBJ databases">
        <authorList>
            <person name="Lin Y."/>
            <person name="Hao X."/>
            <person name="Johnstone L."/>
            <person name="Miller S.J."/>
            <person name="Wei G."/>
            <person name="Rensing C."/>
        </authorList>
    </citation>
    <scope>NUCLEOTIDE SEQUENCE [LARGE SCALE GENOMIC DNA]</scope>
    <source>
        <strain evidence="3 4">K42</strain>
    </source>
</reference>
<name>G2G8P5_9ACTN</name>
<evidence type="ECO:0000313" key="3">
    <source>
        <dbReference type="EMBL" id="EGX60110.1"/>
    </source>
</evidence>
<evidence type="ECO:0000256" key="1">
    <source>
        <dbReference type="SAM" id="MobiDB-lite"/>
    </source>
</evidence>
<dbReference type="PATRIC" id="fig|700597.3.peg.1817"/>
<sequence>MRRTTILLTACLLLAGTAVGCSKPYDEKAKDCATALTEQTGGNPADKPTVSEAKERTDALDKTLAAMVRTGYERIAKDAADTVENKTKEAGKTRPGACEPLSDDDYTDLLMAKTIDGLGWTGDGGQFDRLKMLDGLRN</sequence>
<evidence type="ECO:0008006" key="5">
    <source>
        <dbReference type="Google" id="ProtNLM"/>
    </source>
</evidence>
<feature type="signal peptide" evidence="2">
    <location>
        <begin position="1"/>
        <end position="20"/>
    </location>
</feature>
<keyword evidence="4" id="KW-1185">Reference proteome</keyword>
<dbReference type="PROSITE" id="PS51257">
    <property type="entry name" value="PROKAR_LIPOPROTEIN"/>
    <property type="match status" value="1"/>
</dbReference>
<comment type="caution">
    <text evidence="3">The sequence shown here is derived from an EMBL/GenBank/DDBJ whole genome shotgun (WGS) entry which is preliminary data.</text>
</comment>
<dbReference type="EMBL" id="AGBF01000019">
    <property type="protein sequence ID" value="EGX60110.1"/>
    <property type="molecule type" value="Genomic_DNA"/>
</dbReference>
<evidence type="ECO:0000313" key="4">
    <source>
        <dbReference type="Proteomes" id="UP000004217"/>
    </source>
</evidence>
<feature type="chain" id="PRO_5039558795" description="Lipoprotein" evidence="2">
    <location>
        <begin position="21"/>
        <end position="138"/>
    </location>
</feature>
<protein>
    <recommendedName>
        <fullName evidence="5">Lipoprotein</fullName>
    </recommendedName>
</protein>
<proteinExistence type="predicted"/>
<evidence type="ECO:0000256" key="2">
    <source>
        <dbReference type="SAM" id="SignalP"/>
    </source>
</evidence>
<dbReference type="OrthoDB" id="4233732at2"/>
<organism evidence="3 4">
    <name type="scientific">Streptomyces zinciresistens K42</name>
    <dbReference type="NCBI Taxonomy" id="700597"/>
    <lineage>
        <taxon>Bacteria</taxon>
        <taxon>Bacillati</taxon>
        <taxon>Actinomycetota</taxon>
        <taxon>Actinomycetes</taxon>
        <taxon>Kitasatosporales</taxon>
        <taxon>Streptomycetaceae</taxon>
        <taxon>Streptomyces</taxon>
    </lineage>
</organism>
<dbReference type="RefSeq" id="WP_007493613.1">
    <property type="nucleotide sequence ID" value="NZ_AGBF01000019.1"/>
</dbReference>
<dbReference type="AlphaFoldDB" id="G2G8P5"/>